<dbReference type="Proteomes" id="UP000005237">
    <property type="component" value="Unassembled WGS sequence"/>
</dbReference>
<evidence type="ECO:0000313" key="3">
    <source>
        <dbReference type="Proteomes" id="UP000005237"/>
    </source>
</evidence>
<keyword evidence="3" id="KW-1185">Reference proteome</keyword>
<accession>A0A8R1I4B3</accession>
<feature type="region of interest" description="Disordered" evidence="1">
    <location>
        <begin position="22"/>
        <end position="44"/>
    </location>
</feature>
<proteinExistence type="predicted"/>
<dbReference type="EnsemblMetazoa" id="CJA15217.1">
    <property type="protein sequence ID" value="CJA15217.1"/>
    <property type="gene ID" value="WBGene00134421"/>
</dbReference>
<reference evidence="3" key="1">
    <citation type="submission" date="2010-08" db="EMBL/GenBank/DDBJ databases">
        <authorList>
            <consortium name="Caenorhabditis japonica Sequencing Consortium"/>
            <person name="Wilson R.K."/>
        </authorList>
    </citation>
    <scope>NUCLEOTIDE SEQUENCE [LARGE SCALE GENOMIC DNA]</scope>
    <source>
        <strain evidence="3">DF5081</strain>
    </source>
</reference>
<name>A0A8R1I4B3_CAEJA</name>
<dbReference type="AlphaFoldDB" id="A0A8R1I4B3"/>
<evidence type="ECO:0000256" key="1">
    <source>
        <dbReference type="SAM" id="MobiDB-lite"/>
    </source>
</evidence>
<reference evidence="2" key="2">
    <citation type="submission" date="2022-06" db="UniProtKB">
        <authorList>
            <consortium name="EnsemblMetazoa"/>
        </authorList>
    </citation>
    <scope>IDENTIFICATION</scope>
    <source>
        <strain evidence="2">DF5081</strain>
    </source>
</reference>
<organism evidence="2 3">
    <name type="scientific">Caenorhabditis japonica</name>
    <dbReference type="NCBI Taxonomy" id="281687"/>
    <lineage>
        <taxon>Eukaryota</taxon>
        <taxon>Metazoa</taxon>
        <taxon>Ecdysozoa</taxon>
        <taxon>Nematoda</taxon>
        <taxon>Chromadorea</taxon>
        <taxon>Rhabditida</taxon>
        <taxon>Rhabditina</taxon>
        <taxon>Rhabditomorpha</taxon>
        <taxon>Rhabditoidea</taxon>
        <taxon>Rhabditidae</taxon>
        <taxon>Peloderinae</taxon>
        <taxon>Caenorhabditis</taxon>
    </lineage>
</organism>
<protein>
    <submittedName>
        <fullName evidence="2">Uncharacterized protein</fullName>
    </submittedName>
</protein>
<evidence type="ECO:0000313" key="2">
    <source>
        <dbReference type="EnsemblMetazoa" id="CJA15217.1"/>
    </source>
</evidence>
<sequence length="230" mass="25665">MSLEPAETSDYNKYDYLFENASNKREKEESEVEMNFSDTSDDENMDEVNCDADGNAWNTKVAATTTTVLPSEITQMQSLWAKIVENTSEKMLGEYKTNLKGILIGRKSCLTPIGDLVPGFPADLLPTHDQLYTLLCQSSGAFPFKNHQGSKLVSRLWLADKSQIGAHLLLECLSQNVLAFDVLSDSEICESIQTYIGMKDLLGDSFHKQKDGTTSMDFPDSLVERLLKVD</sequence>